<name>A0A0G8F5V8_BACCE</name>
<evidence type="ECO:0000313" key="1">
    <source>
        <dbReference type="EMBL" id="KLA31087.1"/>
    </source>
</evidence>
<protein>
    <submittedName>
        <fullName evidence="1">Uncharacterized protein</fullName>
    </submittedName>
</protein>
<proteinExistence type="predicted"/>
<dbReference type="EMBL" id="LCYI01000017">
    <property type="protein sequence ID" value="KLA31087.1"/>
    <property type="molecule type" value="Genomic_DNA"/>
</dbReference>
<organism evidence="1 2">
    <name type="scientific">Bacillus cereus</name>
    <dbReference type="NCBI Taxonomy" id="1396"/>
    <lineage>
        <taxon>Bacteria</taxon>
        <taxon>Bacillati</taxon>
        <taxon>Bacillota</taxon>
        <taxon>Bacilli</taxon>
        <taxon>Bacillales</taxon>
        <taxon>Bacillaceae</taxon>
        <taxon>Bacillus</taxon>
        <taxon>Bacillus cereus group</taxon>
    </lineage>
</organism>
<gene>
    <name evidence="1" type="ORF">B4077_3355</name>
</gene>
<sequence>MFELLKESERAIKREYSTYVLRKQVYKRMAENPFFAVVRSSVGLKK</sequence>
<dbReference type="Proteomes" id="UP000035214">
    <property type="component" value="Unassembled WGS sequence"/>
</dbReference>
<dbReference type="AlphaFoldDB" id="A0A0G8F5V8"/>
<dbReference type="PATRIC" id="fig|1396.428.peg.2736"/>
<comment type="caution">
    <text evidence="1">The sequence shown here is derived from an EMBL/GenBank/DDBJ whole genome shotgun (WGS) entry which is preliminary data.</text>
</comment>
<accession>A0A0G8F5V8</accession>
<evidence type="ECO:0000313" key="2">
    <source>
        <dbReference type="Proteomes" id="UP000035214"/>
    </source>
</evidence>
<reference evidence="1 2" key="1">
    <citation type="submission" date="2015-04" db="EMBL/GenBank/DDBJ databases">
        <title>Draft Genome Sequences of Eight Spore-Forming Food Isolates of Bacillus cereus Genome sequencing.</title>
        <authorList>
            <person name="Krawcyk A.O."/>
            <person name="de Jong A."/>
            <person name="Eijlander R.T."/>
            <person name="Berendsen E.M."/>
            <person name="Holsappel S."/>
            <person name="Wells-Bennik M."/>
            <person name="Kuipers O.P."/>
        </authorList>
    </citation>
    <scope>NUCLEOTIDE SEQUENCE [LARGE SCALE GENOMIC DNA]</scope>
    <source>
        <strain evidence="1 2">B4077</strain>
    </source>
</reference>